<keyword evidence="13 15" id="KW-0460">Magnesium</keyword>
<dbReference type="GO" id="GO:0019843">
    <property type="term" value="F:rRNA binding"/>
    <property type="evidence" value="ECO:0007669"/>
    <property type="project" value="UniProtKB-KW"/>
</dbReference>
<evidence type="ECO:0000313" key="20">
    <source>
        <dbReference type="Proteomes" id="UP000183952"/>
    </source>
</evidence>
<dbReference type="PANTHER" id="PTHR11207">
    <property type="entry name" value="RIBONUCLEASE III"/>
    <property type="match status" value="1"/>
</dbReference>
<dbReference type="HAMAP" id="MF_00104">
    <property type="entry name" value="RNase_III"/>
    <property type="match status" value="1"/>
</dbReference>
<dbReference type="AlphaFoldDB" id="A0A1M6J8L1"/>
<evidence type="ECO:0000256" key="1">
    <source>
        <dbReference type="ARBA" id="ARBA00000109"/>
    </source>
</evidence>
<comment type="cofactor">
    <cofactor evidence="15">
        <name>Mg(2+)</name>
        <dbReference type="ChEBI" id="CHEBI:18420"/>
    </cofactor>
</comment>
<accession>A0A1M6J8L1</accession>
<evidence type="ECO:0000256" key="6">
    <source>
        <dbReference type="ARBA" id="ARBA00022552"/>
    </source>
</evidence>
<dbReference type="InterPro" id="IPR036389">
    <property type="entry name" value="RNase_III_sf"/>
</dbReference>
<dbReference type="SMART" id="SM00358">
    <property type="entry name" value="DSRM"/>
    <property type="match status" value="1"/>
</dbReference>
<feature type="binding site" evidence="15">
    <location>
        <position position="121"/>
    </location>
    <ligand>
        <name>Mg(2+)</name>
        <dbReference type="ChEBI" id="CHEBI:18420"/>
    </ligand>
</feature>
<dbReference type="InterPro" id="IPR011907">
    <property type="entry name" value="RNase_III"/>
</dbReference>
<evidence type="ECO:0000256" key="10">
    <source>
        <dbReference type="ARBA" id="ARBA00022723"/>
    </source>
</evidence>
<keyword evidence="7 15" id="KW-0507">mRNA processing</keyword>
<dbReference type="CDD" id="cd00593">
    <property type="entry name" value="RIBOc"/>
    <property type="match status" value="1"/>
</dbReference>
<dbReference type="OrthoDB" id="9805026at2"/>
<sequence>MIKYRRDLHELEEKLNVKFKNIELLEVALTHSSYANQRKHIKFNERLEYLGDAVLGLIVAEYLFKQCKDKSEGELTKIRALIVCEGTLYAIADKLQIGNFMLMSKGEEITGGRNRVSILADCMEAIIAAIYFDQGFEVARNFVLENFNDHISKAIQNELIMDYKTKLQELVQKQNGGDIEYKVMSLAGPPHRPTFKMEVFIGDKIYGSGEGGSKKEAEQSAAKEALSKLNSANTTVRDEKDNHE</sequence>
<evidence type="ECO:0000256" key="12">
    <source>
        <dbReference type="ARBA" id="ARBA00022801"/>
    </source>
</evidence>
<evidence type="ECO:0000256" key="2">
    <source>
        <dbReference type="ARBA" id="ARBA00004496"/>
    </source>
</evidence>
<protein>
    <recommendedName>
        <fullName evidence="15">Ribonuclease 3</fullName>
        <ecNumber evidence="15">3.1.26.3</ecNumber>
    </recommendedName>
    <alternativeName>
        <fullName evidence="15">Ribonuclease III</fullName>
        <shortName evidence="15">RNase III</shortName>
    </alternativeName>
</protein>
<dbReference type="FunFam" id="1.10.1520.10:FF:000001">
    <property type="entry name" value="Ribonuclease 3"/>
    <property type="match status" value="1"/>
</dbReference>
<evidence type="ECO:0000256" key="14">
    <source>
        <dbReference type="ARBA" id="ARBA00022884"/>
    </source>
</evidence>
<keyword evidence="9 15" id="KW-0540">Nuclease</keyword>
<dbReference type="PROSITE" id="PS50142">
    <property type="entry name" value="RNASE_3_2"/>
    <property type="match status" value="1"/>
</dbReference>
<keyword evidence="6 15" id="KW-0698">rRNA processing</keyword>
<evidence type="ECO:0000256" key="3">
    <source>
        <dbReference type="ARBA" id="ARBA00010183"/>
    </source>
</evidence>
<evidence type="ECO:0000256" key="5">
    <source>
        <dbReference type="ARBA" id="ARBA00022490"/>
    </source>
</evidence>
<dbReference type="SUPFAM" id="SSF69065">
    <property type="entry name" value="RNase III domain-like"/>
    <property type="match status" value="1"/>
</dbReference>
<keyword evidence="10 15" id="KW-0479">Metal-binding</keyword>
<evidence type="ECO:0000256" key="15">
    <source>
        <dbReference type="HAMAP-Rule" id="MF_00104"/>
    </source>
</evidence>
<dbReference type="EC" id="3.1.26.3" evidence="15"/>
<evidence type="ECO:0000256" key="11">
    <source>
        <dbReference type="ARBA" id="ARBA00022759"/>
    </source>
</evidence>
<dbReference type="GO" id="GO:0005737">
    <property type="term" value="C:cytoplasm"/>
    <property type="evidence" value="ECO:0007669"/>
    <property type="project" value="UniProtKB-SubCell"/>
</dbReference>
<evidence type="ECO:0000256" key="16">
    <source>
        <dbReference type="SAM" id="MobiDB-lite"/>
    </source>
</evidence>
<dbReference type="GO" id="GO:0010468">
    <property type="term" value="P:regulation of gene expression"/>
    <property type="evidence" value="ECO:0007669"/>
    <property type="project" value="TreeGrafter"/>
</dbReference>
<evidence type="ECO:0000256" key="7">
    <source>
        <dbReference type="ARBA" id="ARBA00022664"/>
    </source>
</evidence>
<keyword evidence="14 15" id="KW-0694">RNA-binding</keyword>
<organism evidence="19 20">
    <name type="scientific">Hathewaya proteolytica DSM 3090</name>
    <dbReference type="NCBI Taxonomy" id="1121331"/>
    <lineage>
        <taxon>Bacteria</taxon>
        <taxon>Bacillati</taxon>
        <taxon>Bacillota</taxon>
        <taxon>Clostridia</taxon>
        <taxon>Eubacteriales</taxon>
        <taxon>Clostridiaceae</taxon>
        <taxon>Hathewaya</taxon>
    </lineage>
</organism>
<dbReference type="GO" id="GO:0008033">
    <property type="term" value="P:tRNA processing"/>
    <property type="evidence" value="ECO:0007669"/>
    <property type="project" value="UniProtKB-KW"/>
</dbReference>
<dbReference type="Pfam" id="PF00035">
    <property type="entry name" value="dsrm"/>
    <property type="match status" value="1"/>
</dbReference>
<dbReference type="InterPro" id="IPR000999">
    <property type="entry name" value="RNase_III_dom"/>
</dbReference>
<dbReference type="EMBL" id="FRAD01000003">
    <property type="protein sequence ID" value="SHJ43025.1"/>
    <property type="molecule type" value="Genomic_DNA"/>
</dbReference>
<dbReference type="Gene3D" id="3.30.160.20">
    <property type="match status" value="1"/>
</dbReference>
<evidence type="ECO:0000259" key="17">
    <source>
        <dbReference type="PROSITE" id="PS50137"/>
    </source>
</evidence>
<evidence type="ECO:0000256" key="8">
    <source>
        <dbReference type="ARBA" id="ARBA00022694"/>
    </source>
</evidence>
<keyword evidence="8 15" id="KW-0819">tRNA processing</keyword>
<dbReference type="RefSeq" id="WP_072901087.1">
    <property type="nucleotide sequence ID" value="NZ_FRAD01000003.1"/>
</dbReference>
<dbReference type="GO" id="GO:0006397">
    <property type="term" value="P:mRNA processing"/>
    <property type="evidence" value="ECO:0007669"/>
    <property type="project" value="UniProtKB-UniRule"/>
</dbReference>
<dbReference type="CDD" id="cd10845">
    <property type="entry name" value="DSRM_RNAse_III_family"/>
    <property type="match status" value="1"/>
</dbReference>
<gene>
    <name evidence="15" type="primary">rnc</name>
    <name evidence="19" type="ORF">SAMN02745248_00087</name>
</gene>
<dbReference type="Proteomes" id="UP000183952">
    <property type="component" value="Unassembled WGS sequence"/>
</dbReference>
<dbReference type="NCBIfam" id="TIGR02191">
    <property type="entry name" value="RNaseIII"/>
    <property type="match status" value="1"/>
</dbReference>
<feature type="binding site" evidence="15">
    <location>
        <position position="48"/>
    </location>
    <ligand>
        <name>Mg(2+)</name>
        <dbReference type="ChEBI" id="CHEBI:18420"/>
    </ligand>
</feature>
<comment type="similarity">
    <text evidence="3">Belongs to the ribonuclease III family.</text>
</comment>
<name>A0A1M6J8L1_9CLOT</name>
<dbReference type="PROSITE" id="PS50137">
    <property type="entry name" value="DS_RBD"/>
    <property type="match status" value="1"/>
</dbReference>
<proteinExistence type="inferred from homology"/>
<evidence type="ECO:0000256" key="13">
    <source>
        <dbReference type="ARBA" id="ARBA00022842"/>
    </source>
</evidence>
<comment type="function">
    <text evidence="15">Digests double-stranded RNA. Involved in the processing of primary rRNA transcript to yield the immediate precursors to the large and small rRNAs (23S and 16S). Processes some mRNAs, and tRNAs when they are encoded in the rRNA operon. Processes pre-crRNA and tracrRNA of type II CRISPR loci if present in the organism.</text>
</comment>
<keyword evidence="12 15" id="KW-0378">Hydrolase</keyword>
<keyword evidence="5 15" id="KW-0963">Cytoplasm</keyword>
<dbReference type="InterPro" id="IPR014720">
    <property type="entry name" value="dsRBD_dom"/>
</dbReference>
<dbReference type="GO" id="GO:0042802">
    <property type="term" value="F:identical protein binding"/>
    <property type="evidence" value="ECO:0007669"/>
    <property type="project" value="UniProtKB-ARBA"/>
</dbReference>
<feature type="active site" evidence="15">
    <location>
        <position position="124"/>
    </location>
</feature>
<evidence type="ECO:0000313" key="19">
    <source>
        <dbReference type="EMBL" id="SHJ43025.1"/>
    </source>
</evidence>
<dbReference type="GO" id="GO:0006364">
    <property type="term" value="P:rRNA processing"/>
    <property type="evidence" value="ECO:0007669"/>
    <property type="project" value="UniProtKB-UniRule"/>
</dbReference>
<keyword evidence="15" id="KW-0699">rRNA-binding</keyword>
<feature type="compositionally biased region" description="Low complexity" evidence="16">
    <location>
        <begin position="219"/>
        <end position="228"/>
    </location>
</feature>
<keyword evidence="11 15" id="KW-0255">Endonuclease</keyword>
<comment type="subunit">
    <text evidence="4 15">Homodimer.</text>
</comment>
<dbReference type="SUPFAM" id="SSF54768">
    <property type="entry name" value="dsRNA-binding domain-like"/>
    <property type="match status" value="1"/>
</dbReference>
<feature type="region of interest" description="Disordered" evidence="16">
    <location>
        <begin position="209"/>
        <end position="244"/>
    </location>
</feature>
<dbReference type="GO" id="GO:0003725">
    <property type="term" value="F:double-stranded RNA binding"/>
    <property type="evidence" value="ECO:0007669"/>
    <property type="project" value="TreeGrafter"/>
</dbReference>
<comment type="subcellular location">
    <subcellularLocation>
        <location evidence="2 15">Cytoplasm</location>
    </subcellularLocation>
</comment>
<evidence type="ECO:0000259" key="18">
    <source>
        <dbReference type="PROSITE" id="PS50142"/>
    </source>
</evidence>
<keyword evidence="20" id="KW-1185">Reference proteome</keyword>
<feature type="domain" description="RNase III" evidence="18">
    <location>
        <begin position="8"/>
        <end position="135"/>
    </location>
</feature>
<reference evidence="19 20" key="1">
    <citation type="submission" date="2016-11" db="EMBL/GenBank/DDBJ databases">
        <authorList>
            <person name="Jaros S."/>
            <person name="Januszkiewicz K."/>
            <person name="Wedrychowicz H."/>
        </authorList>
    </citation>
    <scope>NUCLEOTIDE SEQUENCE [LARGE SCALE GENOMIC DNA]</scope>
    <source>
        <strain evidence="19 20">DSM 3090</strain>
    </source>
</reference>
<dbReference type="STRING" id="1121331.SAMN02745248_00087"/>
<feature type="binding site" evidence="15">
    <location>
        <position position="124"/>
    </location>
    <ligand>
        <name>Mg(2+)</name>
        <dbReference type="ChEBI" id="CHEBI:18420"/>
    </ligand>
</feature>
<evidence type="ECO:0000256" key="9">
    <source>
        <dbReference type="ARBA" id="ARBA00022722"/>
    </source>
</evidence>
<dbReference type="Pfam" id="PF14622">
    <property type="entry name" value="Ribonucleas_3_3"/>
    <property type="match status" value="1"/>
</dbReference>
<evidence type="ECO:0000256" key="4">
    <source>
        <dbReference type="ARBA" id="ARBA00011738"/>
    </source>
</evidence>
<dbReference type="PANTHER" id="PTHR11207:SF0">
    <property type="entry name" value="RIBONUCLEASE 3"/>
    <property type="match status" value="1"/>
</dbReference>
<feature type="domain" description="DRBM" evidence="17">
    <location>
        <begin position="162"/>
        <end position="231"/>
    </location>
</feature>
<dbReference type="Gene3D" id="1.10.1520.10">
    <property type="entry name" value="Ribonuclease III domain"/>
    <property type="match status" value="1"/>
</dbReference>
<dbReference type="GO" id="GO:0046872">
    <property type="term" value="F:metal ion binding"/>
    <property type="evidence" value="ECO:0007669"/>
    <property type="project" value="UniProtKB-KW"/>
</dbReference>
<comment type="catalytic activity">
    <reaction evidence="1 15">
        <text>Endonucleolytic cleavage to 5'-phosphomonoester.</text>
        <dbReference type="EC" id="3.1.26.3"/>
    </reaction>
</comment>
<dbReference type="FunFam" id="3.30.160.20:FF:000003">
    <property type="entry name" value="Ribonuclease 3"/>
    <property type="match status" value="1"/>
</dbReference>
<dbReference type="GO" id="GO:0004525">
    <property type="term" value="F:ribonuclease III activity"/>
    <property type="evidence" value="ECO:0007669"/>
    <property type="project" value="UniProtKB-UniRule"/>
</dbReference>
<dbReference type="SMART" id="SM00535">
    <property type="entry name" value="RIBOc"/>
    <property type="match status" value="1"/>
</dbReference>
<feature type="active site" evidence="15">
    <location>
        <position position="52"/>
    </location>
</feature>
<dbReference type="PROSITE" id="PS00517">
    <property type="entry name" value="RNASE_3_1"/>
    <property type="match status" value="1"/>
</dbReference>